<dbReference type="NCBIfam" id="TIGR02795">
    <property type="entry name" value="tol_pal_ybgF"/>
    <property type="match status" value="1"/>
</dbReference>
<dbReference type="InterPro" id="IPR019734">
    <property type="entry name" value="TPR_rpt"/>
</dbReference>
<feature type="signal peptide" evidence="1">
    <location>
        <begin position="1"/>
        <end position="28"/>
    </location>
</feature>
<proteinExistence type="inferred from homology"/>
<keyword evidence="1" id="KW-0131">Cell cycle</keyword>
<gene>
    <name evidence="4" type="primary">ybgF</name>
    <name evidence="1" type="synonym">cpoB</name>
    <name evidence="4" type="ORF">HQN79_07395</name>
</gene>
<feature type="chain" id="PRO_5029080355" description="Cell division coordinator CpoB" evidence="1">
    <location>
        <begin position="29"/>
        <end position="302"/>
    </location>
</feature>
<organism evidence="4 5">
    <name type="scientific">Thiomicrorhabdus xiamenensis</name>
    <dbReference type="NCBI Taxonomy" id="2739063"/>
    <lineage>
        <taxon>Bacteria</taxon>
        <taxon>Pseudomonadati</taxon>
        <taxon>Pseudomonadota</taxon>
        <taxon>Gammaproteobacteria</taxon>
        <taxon>Thiotrichales</taxon>
        <taxon>Piscirickettsiaceae</taxon>
        <taxon>Thiomicrorhabdus</taxon>
    </lineage>
</organism>
<keyword evidence="1" id="KW-0132">Cell division</keyword>
<dbReference type="Gene3D" id="1.25.40.10">
    <property type="entry name" value="Tetratricopeptide repeat domain"/>
    <property type="match status" value="1"/>
</dbReference>
<evidence type="ECO:0000256" key="1">
    <source>
        <dbReference type="HAMAP-Rule" id="MF_02066"/>
    </source>
</evidence>
<feature type="coiled-coil region" evidence="1">
    <location>
        <begin position="21"/>
        <end position="110"/>
    </location>
</feature>
<dbReference type="SUPFAM" id="SSF48452">
    <property type="entry name" value="TPR-like"/>
    <property type="match status" value="1"/>
</dbReference>
<feature type="repeat" description="TPR" evidence="2">
    <location>
        <begin position="219"/>
        <end position="252"/>
    </location>
</feature>
<protein>
    <recommendedName>
        <fullName evidence="1">Cell division coordinator CpoB</fullName>
    </recommendedName>
</protein>
<keyword evidence="5" id="KW-1185">Reference proteome</keyword>
<dbReference type="AlphaFoldDB" id="A0A7D4SJ04"/>
<keyword evidence="1" id="KW-0574">Periplasm</keyword>
<keyword evidence="1" id="KW-0175">Coiled coil</keyword>
<dbReference type="PROSITE" id="PS50005">
    <property type="entry name" value="TPR"/>
    <property type="match status" value="1"/>
</dbReference>
<dbReference type="GO" id="GO:0030288">
    <property type="term" value="C:outer membrane-bounded periplasmic space"/>
    <property type="evidence" value="ECO:0007669"/>
    <property type="project" value="UniProtKB-UniRule"/>
</dbReference>
<reference evidence="4 5" key="1">
    <citation type="submission" date="2020-05" db="EMBL/GenBank/DDBJ databases">
        <title>Thiomicrorhabdus sediminis sp.nov. and Thiomicrorhabdus xiamenensis sp.nov., novel sulfur-oxidizing bacteria isolated from coastal sediment.</title>
        <authorList>
            <person name="Liu X."/>
        </authorList>
    </citation>
    <scope>NUCLEOTIDE SEQUENCE [LARGE SCALE GENOMIC DNA]</scope>
    <source>
        <strain evidence="4 5">G2</strain>
    </source>
</reference>
<dbReference type="InterPro" id="IPR034706">
    <property type="entry name" value="CpoB"/>
</dbReference>
<dbReference type="GO" id="GO:0043093">
    <property type="term" value="P:FtsZ-dependent cytokinesis"/>
    <property type="evidence" value="ECO:0007669"/>
    <property type="project" value="UniProtKB-UniRule"/>
</dbReference>
<accession>A0A7D4SJ04</accession>
<dbReference type="RefSeq" id="WP_173285297.1">
    <property type="nucleotide sequence ID" value="NZ_CP054020.1"/>
</dbReference>
<sequence precursor="true">MNPKNVSVKKAWLAASLSLLFVASTAQAQSIEQRLERLERMASNPVMLEMTRKINDQEREIQGLQDQLDRIQRDMPQSAAVSAHTSTPQNAELQKTLADLQTRLNEMNDKLTVQGARIIVLEDELRALKAVPAQPQTTQTQGQPKVQTPPAATETAQPVQNEEAAEPASVLPIKTRPATTAEKKAYQDAFGLMRSSDYDGSIKAFSGFIENSAESDLAANAYYWMGEGYFIKGQFAKAYEAFQAVYLRYPDSVKTSDSMLRSADALEKLERLDEAKQVYQEVVNLFPESRAANNAQKRLEKM</sequence>
<dbReference type="Pfam" id="PF13424">
    <property type="entry name" value="TPR_12"/>
    <property type="match status" value="1"/>
</dbReference>
<evidence type="ECO:0000313" key="4">
    <source>
        <dbReference type="EMBL" id="QKI89399.1"/>
    </source>
</evidence>
<dbReference type="SMART" id="SM00028">
    <property type="entry name" value="TPR"/>
    <property type="match status" value="2"/>
</dbReference>
<feature type="compositionally biased region" description="Low complexity" evidence="3">
    <location>
        <begin position="132"/>
        <end position="150"/>
    </location>
</feature>
<comment type="similarity">
    <text evidence="1">Belongs to the CpoB family.</text>
</comment>
<dbReference type="InterPro" id="IPR011990">
    <property type="entry name" value="TPR-like_helical_dom_sf"/>
</dbReference>
<keyword evidence="2" id="KW-0802">TPR repeat</keyword>
<dbReference type="HAMAP" id="MF_02066">
    <property type="entry name" value="CpoB"/>
    <property type="match status" value="1"/>
</dbReference>
<dbReference type="InterPro" id="IPR014162">
    <property type="entry name" value="CpoB_C"/>
</dbReference>
<dbReference type="EMBL" id="CP054020">
    <property type="protein sequence ID" value="QKI89399.1"/>
    <property type="molecule type" value="Genomic_DNA"/>
</dbReference>
<evidence type="ECO:0000256" key="3">
    <source>
        <dbReference type="SAM" id="MobiDB-lite"/>
    </source>
</evidence>
<name>A0A7D4SJ04_9GAMM</name>
<comment type="function">
    <text evidence="1">Mediates coordination of peptidoglycan synthesis and outer membrane constriction during cell division.</text>
</comment>
<dbReference type="KEGG" id="txa:HQN79_07395"/>
<feature type="region of interest" description="Disordered" evidence="3">
    <location>
        <begin position="132"/>
        <end position="169"/>
    </location>
</feature>
<evidence type="ECO:0000313" key="5">
    <source>
        <dbReference type="Proteomes" id="UP000504724"/>
    </source>
</evidence>
<comment type="subcellular location">
    <subcellularLocation>
        <location evidence="1">Periplasm</location>
    </subcellularLocation>
</comment>
<keyword evidence="1" id="KW-0732">Signal</keyword>
<evidence type="ECO:0000256" key="2">
    <source>
        <dbReference type="PROSITE-ProRule" id="PRU00339"/>
    </source>
</evidence>
<dbReference type="Proteomes" id="UP000504724">
    <property type="component" value="Chromosome"/>
</dbReference>